<reference evidence="4" key="1">
    <citation type="submission" date="2024-07" db="EMBL/GenBank/DDBJ databases">
        <title>Complete genome sequence of Prevotella sp. YM-2024 GTC17253.</title>
        <authorList>
            <person name="Hayashi M."/>
            <person name="Muto Y."/>
            <person name="Tanaka K."/>
            <person name="Niwa H."/>
        </authorList>
    </citation>
    <scope>NUCLEOTIDE SEQUENCE</scope>
    <source>
        <strain evidence="4">GTC17253</strain>
    </source>
</reference>
<feature type="signal peptide" evidence="2">
    <location>
        <begin position="1"/>
        <end position="21"/>
    </location>
</feature>
<evidence type="ECO:0000259" key="3">
    <source>
        <dbReference type="Pfam" id="PF13505"/>
    </source>
</evidence>
<accession>A0AB33IQP0</accession>
<keyword evidence="1 2" id="KW-0732">Signal</keyword>
<evidence type="ECO:0000256" key="1">
    <source>
        <dbReference type="ARBA" id="ARBA00022729"/>
    </source>
</evidence>
<dbReference type="AlphaFoldDB" id="A0AB33IQP0"/>
<protein>
    <recommendedName>
        <fullName evidence="3">Outer membrane protein beta-barrel domain-containing protein</fullName>
    </recommendedName>
</protein>
<dbReference type="EMBL" id="AP035785">
    <property type="protein sequence ID" value="BFO72048.1"/>
    <property type="molecule type" value="Genomic_DNA"/>
</dbReference>
<feature type="domain" description="Outer membrane protein beta-barrel" evidence="3">
    <location>
        <begin position="8"/>
        <end position="196"/>
    </location>
</feature>
<name>A0AB33IQP0_9BACT</name>
<feature type="chain" id="PRO_5044232696" description="Outer membrane protein beta-barrel domain-containing protein" evidence="2">
    <location>
        <begin position="22"/>
        <end position="253"/>
    </location>
</feature>
<sequence>MKSFFVLILFLLAGWQTQVCAQDETRKWGVELAIGEASMGCNDEESRLNGNKANTFALSVDYYLHRHWAVTGGIYMEQQGLYTDLSTGIGLMKNWVAGVQAGAKWYPLAPKWIVQPYVGANLYTNVLNLPRQRGEKHVHATQAWEGDGVMTYDIQHAVGSISPRIGVDIRLISSVNLTVGWDYRWEFYGHTDSNMRYTSGPMTGHEYPMKSDNSRGVINIGVKVDFPMRTVSEGKMSTLLGAIFGLLMPSRSF</sequence>
<dbReference type="Gene3D" id="2.40.160.20">
    <property type="match status" value="1"/>
</dbReference>
<evidence type="ECO:0000313" key="4">
    <source>
        <dbReference type="EMBL" id="BFO72048.1"/>
    </source>
</evidence>
<dbReference type="InterPro" id="IPR027385">
    <property type="entry name" value="Beta-barrel_OMP"/>
</dbReference>
<proteinExistence type="predicted"/>
<dbReference type="Pfam" id="PF13505">
    <property type="entry name" value="OMP_b-brl"/>
    <property type="match status" value="1"/>
</dbReference>
<gene>
    <name evidence="4" type="ORF">GTC17253_20140</name>
</gene>
<organism evidence="4">
    <name type="scientific">Prevotella sp. GTC17253</name>
    <dbReference type="NCBI Taxonomy" id="3236793"/>
    <lineage>
        <taxon>Bacteria</taxon>
        <taxon>Pseudomonadati</taxon>
        <taxon>Bacteroidota</taxon>
        <taxon>Bacteroidia</taxon>
        <taxon>Bacteroidales</taxon>
        <taxon>Prevotellaceae</taxon>
        <taxon>Prevotella</taxon>
    </lineage>
</organism>
<evidence type="ECO:0000256" key="2">
    <source>
        <dbReference type="SAM" id="SignalP"/>
    </source>
</evidence>